<proteinExistence type="predicted"/>
<dbReference type="EMBL" id="MN739184">
    <property type="protein sequence ID" value="QHS92648.1"/>
    <property type="molecule type" value="Genomic_DNA"/>
</dbReference>
<reference evidence="1" key="1">
    <citation type="journal article" date="2020" name="Nature">
        <title>Giant virus diversity and host interactions through global metagenomics.</title>
        <authorList>
            <person name="Schulz F."/>
            <person name="Roux S."/>
            <person name="Paez-Espino D."/>
            <person name="Jungbluth S."/>
            <person name="Walsh D.A."/>
            <person name="Denef V.J."/>
            <person name="McMahon K.D."/>
            <person name="Konstantinidis K.T."/>
            <person name="Eloe-Fadrosh E.A."/>
            <person name="Kyrpides N.C."/>
            <person name="Woyke T."/>
        </authorList>
    </citation>
    <scope>NUCLEOTIDE SEQUENCE</scope>
    <source>
        <strain evidence="1">GVMAG-M-3300014204-73</strain>
    </source>
</reference>
<sequence length="89" mass="10485">MVCMGKFPNHGYVFAFIFPLFPSSLLTRGTRTVYLQTKTLFKTTENPRFADFRFFMTFLKISKKKFYKNLDFSKKVMKNEKSANLGFSL</sequence>
<accession>A0A6C0BMK6</accession>
<evidence type="ECO:0000313" key="1">
    <source>
        <dbReference type="EMBL" id="QHS92648.1"/>
    </source>
</evidence>
<organism evidence="1">
    <name type="scientific">viral metagenome</name>
    <dbReference type="NCBI Taxonomy" id="1070528"/>
    <lineage>
        <taxon>unclassified sequences</taxon>
        <taxon>metagenomes</taxon>
        <taxon>organismal metagenomes</taxon>
    </lineage>
</organism>
<protein>
    <submittedName>
        <fullName evidence="1">Uncharacterized protein</fullName>
    </submittedName>
</protein>
<name>A0A6C0BMK6_9ZZZZ</name>
<dbReference type="AlphaFoldDB" id="A0A6C0BMK6"/>